<feature type="region of interest" description="Disordered" evidence="1">
    <location>
        <begin position="129"/>
        <end position="151"/>
    </location>
</feature>
<dbReference type="AlphaFoldDB" id="A0A916Q8G9"/>
<name>A0A916Q8G9_9FIRM</name>
<dbReference type="Proteomes" id="UP000613208">
    <property type="component" value="Unassembled WGS sequence"/>
</dbReference>
<keyword evidence="2" id="KW-1133">Transmembrane helix</keyword>
<protein>
    <submittedName>
        <fullName evidence="3">Uncharacterized protein</fullName>
    </submittedName>
</protein>
<dbReference type="EMBL" id="BLYI01000062">
    <property type="protein sequence ID" value="GFO86269.1"/>
    <property type="molecule type" value="Genomic_DNA"/>
</dbReference>
<evidence type="ECO:0000313" key="3">
    <source>
        <dbReference type="EMBL" id="GFO86269.1"/>
    </source>
</evidence>
<accession>A0A916Q8G9</accession>
<reference evidence="3" key="1">
    <citation type="submission" date="2020-06" db="EMBL/GenBank/DDBJ databases">
        <title>Characterization of fructooligosaccharide metabolism and fructooligosaccharide-degrading enzymes in human commensal butyrate producers.</title>
        <authorList>
            <person name="Tanno H."/>
            <person name="Fujii T."/>
            <person name="Hirano K."/>
            <person name="Maeno S."/>
            <person name="Tonozuka T."/>
            <person name="Sakamoto M."/>
            <person name="Ohkuma M."/>
            <person name="Tochio T."/>
            <person name="Endo A."/>
        </authorList>
    </citation>
    <scope>NUCLEOTIDE SEQUENCE</scope>
    <source>
        <strain evidence="3">JCM 17466</strain>
    </source>
</reference>
<feature type="transmembrane region" description="Helical" evidence="2">
    <location>
        <begin position="40"/>
        <end position="63"/>
    </location>
</feature>
<keyword evidence="2" id="KW-0812">Transmembrane</keyword>
<keyword evidence="4" id="KW-1185">Reference proteome</keyword>
<proteinExistence type="predicted"/>
<gene>
    <name evidence="3" type="ORF">ANBU17_26160</name>
</gene>
<organism evidence="3 4">
    <name type="scientific">Anaerostipes butyraticus</name>
    <dbReference type="NCBI Taxonomy" id="645466"/>
    <lineage>
        <taxon>Bacteria</taxon>
        <taxon>Bacillati</taxon>
        <taxon>Bacillota</taxon>
        <taxon>Clostridia</taxon>
        <taxon>Lachnospirales</taxon>
        <taxon>Lachnospiraceae</taxon>
        <taxon>Anaerostipes</taxon>
    </lineage>
</organism>
<evidence type="ECO:0000256" key="1">
    <source>
        <dbReference type="SAM" id="MobiDB-lite"/>
    </source>
</evidence>
<sequence>MISEEKVKIMTELARYEKEYGRKDFYINRYQKEDYVRLEIIKVSMALTVAFLGIILLLAFFQMDLVLSMLRQDKLTLILLGLLVSYILLFLIYIHFTKKRAEREYQEAEVRTRVYDKQLEELLRLYEEKEKEDDSPTIISEEKEDGETINI</sequence>
<evidence type="ECO:0000256" key="2">
    <source>
        <dbReference type="SAM" id="Phobius"/>
    </source>
</evidence>
<evidence type="ECO:0000313" key="4">
    <source>
        <dbReference type="Proteomes" id="UP000613208"/>
    </source>
</evidence>
<feature type="compositionally biased region" description="Acidic residues" evidence="1">
    <location>
        <begin position="142"/>
        <end position="151"/>
    </location>
</feature>
<dbReference type="RefSeq" id="WP_201311930.1">
    <property type="nucleotide sequence ID" value="NZ_BLYI01000062.1"/>
</dbReference>
<feature type="transmembrane region" description="Helical" evidence="2">
    <location>
        <begin position="75"/>
        <end position="96"/>
    </location>
</feature>
<comment type="caution">
    <text evidence="3">The sequence shown here is derived from an EMBL/GenBank/DDBJ whole genome shotgun (WGS) entry which is preliminary data.</text>
</comment>
<keyword evidence="2" id="KW-0472">Membrane</keyword>